<reference evidence="2" key="1">
    <citation type="journal article" date="2012" name="PLoS ONE">
        <title>Gene sets for utilization of primary and secondary nutrition supplies in the distal gut of endangered iberian lynx.</title>
        <authorList>
            <person name="Alcaide M."/>
            <person name="Messina E."/>
            <person name="Richter M."/>
            <person name="Bargiela R."/>
            <person name="Peplies J."/>
            <person name="Huws S.A."/>
            <person name="Newbold C.J."/>
            <person name="Golyshin P.N."/>
            <person name="Simon M.A."/>
            <person name="Lopez G."/>
            <person name="Yakimov M.M."/>
            <person name="Ferrer M."/>
        </authorList>
    </citation>
    <scope>NUCLEOTIDE SEQUENCE</scope>
</reference>
<proteinExistence type="predicted"/>
<sequence>MNFSNLLKKAAPDALVVLAFLLVSMFYFLKPFSEDLVLGGHDSIASVGLGQEQHEFMANHDGEVTRWSNAVFSGMPTYQTAPSYSATSTLSQLSRIYGLGTSHLFPAISYLFLYLLGFYILLRAFNFKPYLAALGSVLWAFSSYFLIIISAGHIWKVMTLAFIPPTIGGLVLCYRRKYLWGGAVTALFTAFQVVSNHLQMTYYFLFVMFFLVVAYAVDALRKKEFGAWLKGTLVIIFSGLLGVAANLPNLYHTYAYTEHSMRGKAELTPLPAEAKKAGNATSGLDRDYITQWSYGIDETLTLLIPDYKGGGSSSILDREGVEDLPGYSDFYESAGQTQSMMQQSGMQAYPPGLQLYWGDQPFTVGPVYVGAFVCFLFVLGIFYVRGPMKWALLASTVVSLLFAWGKNSPELTNFFIDHLPLYSKFRTVSSALVIAEFTIPLLAILCLYQIMRQKELFQLTSWAHASWRKRIGLPVAAALTLGFCLLVWLIPSVAGNCLSASDVQTFRAFTEAGMPADFISRYQGALTSMHHAILSADALRSALLILVGILLLWAYAEGKIKGWMVCVLLALLSLLDLWHIDKRYLNDDSFTEPSVMESGFAKTPADVQILQDTTYYRVMNLGAGNPFNETTNATAYYHHSIGGYHAAKLHRYQDLIDRQLMGEINRFVNAVTASGGDLTQAKGAVTGDSITPVLNMLNTKYAIFGQGDHSMAVLNPYANGCGWFVSKLDFVPNADAEMAGLTGLDTKHAAVADARFKAQLDGSALDSGTVALTHYDTNLLKYSVSSDKGGVVVFSEIYYPDWTVTIDGKPAELGRVNYVLRALRVPAGKHEVVMEFRPVSVTTTNTVAYAALGLILLLFAVALFKGLRRNEEQKA</sequence>
<accession>J9FJ71</accession>
<feature type="transmembrane region" description="Helical" evidence="1">
    <location>
        <begin position="471"/>
        <end position="490"/>
    </location>
</feature>
<name>J9FJ71_9ZZZZ</name>
<feature type="transmembrane region" description="Helical" evidence="1">
    <location>
        <begin position="201"/>
        <end position="220"/>
    </location>
</feature>
<keyword evidence="1" id="KW-0472">Membrane</keyword>
<dbReference type="PANTHER" id="PTHR38454">
    <property type="entry name" value="INTEGRAL MEMBRANE PROTEIN-RELATED"/>
    <property type="match status" value="1"/>
</dbReference>
<dbReference type="PANTHER" id="PTHR38454:SF1">
    <property type="entry name" value="INTEGRAL MEMBRANE PROTEIN"/>
    <property type="match status" value="1"/>
</dbReference>
<keyword evidence="1" id="KW-1133">Transmembrane helix</keyword>
<protein>
    <recommendedName>
        <fullName evidence="3">Bacterial membrane protein YfhO</fullName>
    </recommendedName>
</protein>
<feature type="transmembrane region" description="Helical" evidence="1">
    <location>
        <begin position="103"/>
        <end position="122"/>
    </location>
</feature>
<feature type="transmembrane region" description="Helical" evidence="1">
    <location>
        <begin position="12"/>
        <end position="29"/>
    </location>
</feature>
<feature type="transmembrane region" description="Helical" evidence="1">
    <location>
        <begin position="390"/>
        <end position="407"/>
    </location>
</feature>
<dbReference type="EMBL" id="AMCI01006083">
    <property type="protein sequence ID" value="EJW94961.1"/>
    <property type="molecule type" value="Genomic_DNA"/>
</dbReference>
<feature type="transmembrane region" description="Helical" evidence="1">
    <location>
        <begin position="227"/>
        <end position="247"/>
    </location>
</feature>
<evidence type="ECO:0000256" key="1">
    <source>
        <dbReference type="SAM" id="Phobius"/>
    </source>
</evidence>
<evidence type="ECO:0000313" key="2">
    <source>
        <dbReference type="EMBL" id="EJW94961.1"/>
    </source>
</evidence>
<feature type="transmembrane region" description="Helical" evidence="1">
    <location>
        <begin position="846"/>
        <end position="864"/>
    </location>
</feature>
<comment type="caution">
    <text evidence="2">The sequence shown here is derived from an EMBL/GenBank/DDBJ whole genome shotgun (WGS) entry which is preliminary data.</text>
</comment>
<feature type="transmembrane region" description="Helical" evidence="1">
    <location>
        <begin position="563"/>
        <end position="580"/>
    </location>
</feature>
<feature type="transmembrane region" description="Helical" evidence="1">
    <location>
        <begin position="129"/>
        <end position="148"/>
    </location>
</feature>
<feature type="transmembrane region" description="Helical" evidence="1">
    <location>
        <begin position="538"/>
        <end position="556"/>
    </location>
</feature>
<keyword evidence="1" id="KW-0812">Transmembrane</keyword>
<feature type="transmembrane region" description="Helical" evidence="1">
    <location>
        <begin position="365"/>
        <end position="383"/>
    </location>
</feature>
<dbReference type="AlphaFoldDB" id="J9FJ71"/>
<evidence type="ECO:0008006" key="3">
    <source>
        <dbReference type="Google" id="ProtNLM"/>
    </source>
</evidence>
<dbReference type="Pfam" id="PF09586">
    <property type="entry name" value="YfhO"/>
    <property type="match status" value="1"/>
</dbReference>
<organism evidence="2">
    <name type="scientific">gut metagenome</name>
    <dbReference type="NCBI Taxonomy" id="749906"/>
    <lineage>
        <taxon>unclassified sequences</taxon>
        <taxon>metagenomes</taxon>
        <taxon>organismal metagenomes</taxon>
    </lineage>
</organism>
<dbReference type="InterPro" id="IPR018580">
    <property type="entry name" value="Uncharacterised_YfhO"/>
</dbReference>
<feature type="transmembrane region" description="Helical" evidence="1">
    <location>
        <begin position="178"/>
        <end position="195"/>
    </location>
</feature>
<feature type="transmembrane region" description="Helical" evidence="1">
    <location>
        <begin position="427"/>
        <end position="450"/>
    </location>
</feature>
<gene>
    <name evidence="2" type="ORF">EVA_16934</name>
</gene>